<dbReference type="EMBL" id="GU474939">
    <property type="protein sequence ID" value="ADI20296.1"/>
    <property type="molecule type" value="Genomic_DNA"/>
</dbReference>
<feature type="compositionally biased region" description="Basic and acidic residues" evidence="1">
    <location>
        <begin position="103"/>
        <end position="123"/>
    </location>
</feature>
<evidence type="ECO:0008006" key="4">
    <source>
        <dbReference type="Google" id="ProtNLM"/>
    </source>
</evidence>
<keyword evidence="2" id="KW-0472">Membrane</keyword>
<feature type="region of interest" description="Disordered" evidence="1">
    <location>
        <begin position="55"/>
        <end position="198"/>
    </location>
</feature>
<organism evidence="3">
    <name type="scientific">uncultured Sphingobacterium sp. EB080_L08E11</name>
    <dbReference type="NCBI Taxonomy" id="710992"/>
    <lineage>
        <taxon>Bacteria</taxon>
        <taxon>Pseudomonadati</taxon>
        <taxon>Bacteroidota</taxon>
        <taxon>Sphingobacteriia</taxon>
        <taxon>Sphingobacteriales</taxon>
        <taxon>Sphingobacteriaceae</taxon>
        <taxon>Sphingobacterium</taxon>
        <taxon>environmental samples</taxon>
    </lineage>
</organism>
<feature type="transmembrane region" description="Helical" evidence="2">
    <location>
        <begin position="12"/>
        <end position="32"/>
    </location>
</feature>
<keyword evidence="2" id="KW-1133">Transmembrane helix</keyword>
<feature type="compositionally biased region" description="Basic and acidic residues" evidence="1">
    <location>
        <begin position="136"/>
        <end position="147"/>
    </location>
</feature>
<evidence type="ECO:0000256" key="1">
    <source>
        <dbReference type="SAM" id="MobiDB-lite"/>
    </source>
</evidence>
<name>E0Y0V5_9SPHI</name>
<proteinExistence type="predicted"/>
<feature type="compositionally biased region" description="Acidic residues" evidence="1">
    <location>
        <begin position="86"/>
        <end position="97"/>
    </location>
</feature>
<feature type="compositionally biased region" description="Low complexity" evidence="1">
    <location>
        <begin position="71"/>
        <end position="85"/>
    </location>
</feature>
<evidence type="ECO:0000313" key="3">
    <source>
        <dbReference type="EMBL" id="ADI20296.1"/>
    </source>
</evidence>
<sequence length="287" mass="31345">MAFNEQRNKNKAKVWTVIVHLLLMLWFAFYGLTYQDPPPEEGIAVNFGYEETGAGENTQAAPTIPPPTPSAPVETPPVQEEVVTQDVEDAPVIESTDDPTPTKPKEEVVEQPKEETEKPKETVQEPEPDPQPTAEELERQRQQERLNRMFNTTRNGTGEGEGETTGGGDQGDRDGDPLSPNRTGNGGTGGNGKYWMSGTPIDLPEPETGCNYEGVVVIKIAVTESGSVYEAELAPNNQIPNSLPKSNFGSNTCLVNKAKVAARNSKWSADAGNSRRVGFIVYRFELQ</sequence>
<evidence type="ECO:0000256" key="2">
    <source>
        <dbReference type="SAM" id="Phobius"/>
    </source>
</evidence>
<reference evidence="3" key="1">
    <citation type="journal article" date="2011" name="Environ. Microbiol.">
        <title>Time-series analyses of Monterey Bay coastal microbial picoplankton using a 'genome proxy' microarray.</title>
        <authorList>
            <person name="Rich V.I."/>
            <person name="Pham V.D."/>
            <person name="Eppley J."/>
            <person name="Shi Y."/>
            <person name="DeLong E.F."/>
        </authorList>
    </citation>
    <scope>NUCLEOTIDE SEQUENCE</scope>
</reference>
<dbReference type="AlphaFoldDB" id="E0Y0V5"/>
<feature type="compositionally biased region" description="Gly residues" evidence="1">
    <location>
        <begin position="157"/>
        <end position="169"/>
    </location>
</feature>
<keyword evidence="2" id="KW-0812">Transmembrane</keyword>
<accession>E0Y0V5</accession>
<protein>
    <recommendedName>
        <fullName evidence="4">TonB C-terminal domain-containing protein</fullName>
    </recommendedName>
</protein>